<dbReference type="InterPro" id="IPR051805">
    <property type="entry name" value="Dehydratase_Activator_Redct"/>
</dbReference>
<evidence type="ECO:0000313" key="6">
    <source>
        <dbReference type="EMBL" id="XCH33248.1"/>
    </source>
</evidence>
<dbReference type="EMBL" id="CP159307">
    <property type="protein sequence ID" value="XCH33248.1"/>
    <property type="molecule type" value="Genomic_DNA"/>
</dbReference>
<reference evidence="6" key="1">
    <citation type="submission" date="2024-06" db="EMBL/GenBank/DDBJ databases">
        <title>A Novel Isolate, Dehalogenimonas sp. Strain 4OHTPN, Dechlorinates Aromatic 4 Hydroxy chlorothalonil by a Novel Reductive Dehalogenase.</title>
        <authorList>
            <person name="Liu G."/>
        </authorList>
    </citation>
    <scope>NUCLEOTIDE SEQUENCE</scope>
    <source>
        <strain evidence="6">4OHTPN</strain>
    </source>
</reference>
<sequence length="262" mass="27564">MITAGLDVGSRTIKLVLFADGHIVHSAVADSGLKPVDRCRRLLDSRSFDKLMVTGYGRDLVAPGLSGATISEISAQAAAVRFLYPDASSVIDIGGQDSKVIRLSPNGVQKFEMNDRCAAGTGKFLEIMARALELSIDDFARTALNAQRSVTLNSLCTVFAESEVVSLINKGEDAHAIALGLHQAVASRVGSMAKRVGMADRLIFSGGGAKNPCLVRLLEEKLSLKITVPEEPQTTAALGAAIIASLQPPSPSTGERPGVRVP</sequence>
<dbReference type="PANTHER" id="PTHR32329:SF8">
    <property type="entry name" value="ACTIVATOR OF (R)-2-HYDROXYGLUTARYL-COA DEHYDRATASE"/>
    <property type="match status" value="1"/>
</dbReference>
<dbReference type="InterPro" id="IPR002731">
    <property type="entry name" value="ATPase_BadF"/>
</dbReference>
<name>A0AAU8G8N0_9CHLR</name>
<comment type="cofactor">
    <cofactor evidence="1">
        <name>[4Fe-4S] cluster</name>
        <dbReference type="ChEBI" id="CHEBI:49883"/>
    </cofactor>
</comment>
<dbReference type="InterPro" id="IPR043129">
    <property type="entry name" value="ATPase_NBD"/>
</dbReference>
<dbReference type="CDD" id="cd24036">
    <property type="entry name" value="ASKHA_NBD_BcrAD_BadFG_HgdC_HadI"/>
    <property type="match status" value="1"/>
</dbReference>
<dbReference type="GO" id="GO:0046872">
    <property type="term" value="F:metal ion binding"/>
    <property type="evidence" value="ECO:0007669"/>
    <property type="project" value="UniProtKB-KW"/>
</dbReference>
<dbReference type="AlphaFoldDB" id="A0AAU8G8N0"/>
<dbReference type="Gene3D" id="3.30.420.40">
    <property type="match status" value="2"/>
</dbReference>
<dbReference type="GO" id="GO:0051536">
    <property type="term" value="F:iron-sulfur cluster binding"/>
    <property type="evidence" value="ECO:0007669"/>
    <property type="project" value="UniProtKB-KW"/>
</dbReference>
<dbReference type="RefSeq" id="WP_353714490.1">
    <property type="nucleotide sequence ID" value="NZ_CP159307.1"/>
</dbReference>
<dbReference type="Pfam" id="PF01869">
    <property type="entry name" value="BcrAD_BadFG"/>
    <property type="match status" value="1"/>
</dbReference>
<evidence type="ECO:0000256" key="2">
    <source>
        <dbReference type="ARBA" id="ARBA00022723"/>
    </source>
</evidence>
<evidence type="ECO:0000259" key="5">
    <source>
        <dbReference type="Pfam" id="PF01869"/>
    </source>
</evidence>
<dbReference type="PANTHER" id="PTHR32329">
    <property type="entry name" value="BIFUNCTIONAL PROTEIN [INCLUDES 2-HYDROXYACYL-COA DEHYDRATASE (N-TER) AND ITS ACTIVATOR DOMAIN (C_TERM)-RELATED"/>
    <property type="match status" value="1"/>
</dbReference>
<dbReference type="NCBIfam" id="TIGR00241">
    <property type="entry name" value="CoA_E_activ"/>
    <property type="match status" value="1"/>
</dbReference>
<keyword evidence="3" id="KW-0408">Iron</keyword>
<proteinExistence type="predicted"/>
<evidence type="ECO:0000256" key="3">
    <source>
        <dbReference type="ARBA" id="ARBA00023004"/>
    </source>
</evidence>
<organism evidence="6">
    <name type="scientific">Dehalogenimonas sp. 4OHTPN</name>
    <dbReference type="NCBI Taxonomy" id="3166643"/>
    <lineage>
        <taxon>Bacteria</taxon>
        <taxon>Bacillati</taxon>
        <taxon>Chloroflexota</taxon>
        <taxon>Dehalococcoidia</taxon>
        <taxon>Dehalococcoidales</taxon>
        <taxon>Dehalococcoidaceae</taxon>
        <taxon>Dehalogenimonas</taxon>
    </lineage>
</organism>
<keyword evidence="4" id="KW-0411">Iron-sulfur</keyword>
<accession>A0AAU8G8N0</accession>
<keyword evidence="2" id="KW-0479">Metal-binding</keyword>
<dbReference type="SUPFAM" id="SSF53067">
    <property type="entry name" value="Actin-like ATPase domain"/>
    <property type="match status" value="1"/>
</dbReference>
<feature type="domain" description="ATPase BadF/BadG/BcrA/BcrD type" evidence="5">
    <location>
        <begin position="5"/>
        <end position="244"/>
    </location>
</feature>
<evidence type="ECO:0000256" key="4">
    <source>
        <dbReference type="ARBA" id="ARBA00023014"/>
    </source>
</evidence>
<evidence type="ECO:0000256" key="1">
    <source>
        <dbReference type="ARBA" id="ARBA00001966"/>
    </source>
</evidence>
<dbReference type="InterPro" id="IPR008275">
    <property type="entry name" value="CoA_E_activase_dom"/>
</dbReference>
<protein>
    <submittedName>
        <fullName evidence="6">Acyl-CoA dehydratase activase</fullName>
    </submittedName>
</protein>
<gene>
    <name evidence="6" type="ORF">ABV300_08885</name>
</gene>